<keyword evidence="3 6" id="KW-0378">Hydrolase</keyword>
<evidence type="ECO:0000256" key="1">
    <source>
        <dbReference type="ARBA" id="ARBA00001709"/>
    </source>
</evidence>
<dbReference type="SUPFAM" id="SSF52096">
    <property type="entry name" value="ClpP/crotonase"/>
    <property type="match status" value="1"/>
</dbReference>
<dbReference type="EC" id="3.1.2.4" evidence="2"/>
<evidence type="ECO:0000256" key="2">
    <source>
        <dbReference type="ARBA" id="ARBA00011915"/>
    </source>
</evidence>
<dbReference type="GO" id="GO:0006574">
    <property type="term" value="P:L-valine catabolic process"/>
    <property type="evidence" value="ECO:0007669"/>
    <property type="project" value="TreeGrafter"/>
</dbReference>
<dbReference type="Pfam" id="PF16113">
    <property type="entry name" value="ECH_2"/>
    <property type="match status" value="1"/>
</dbReference>
<feature type="compositionally biased region" description="Acidic residues" evidence="4">
    <location>
        <begin position="210"/>
        <end position="222"/>
    </location>
</feature>
<dbReference type="PANTHER" id="PTHR43176:SF3">
    <property type="entry name" value="3-HYDROXYISOBUTYRYL-COA HYDROLASE, MITOCHONDRIAL"/>
    <property type="match status" value="1"/>
</dbReference>
<evidence type="ECO:0000256" key="4">
    <source>
        <dbReference type="SAM" id="MobiDB-lite"/>
    </source>
</evidence>
<sequence>MLARTRLPRVAREVGSATRITLGPSSLRSSDVLAVQAELARAERGTVNTGVLHAGRSSGSNVRDLAQATAVERAKHFQIVANLMRTLGLSKLPTIAVLDGQATGIALGIGAHASACVVTERTRLSLPGPAFGFVPESFASYQLARLPGGLGAYLSLTGASLSGPELVELGLATHATESQAVHRIEAEAAKREALAEAARLERHAAADPDEHGDEEDSSDDSSSDSSPDEGSSSSDTSSDDESVAAGAPKPPPPLRWEHSSLADVSAELVRGYLQADYARASALLRQGRSRADCERAASLLEGLLAKGEDGDGRLSLACAKALNAIMRIRTNSNTLHITRLLDTPENKAVWRSLGPRALELATRAKKARPQDPEALVAYADAYFFANSVKGVLAAAVTGSGLEFKGNSKELIRRCPRADGGVGHCYLGAFFLMAPWPLCNPKRAEEHLSTAHRIVPSRRNSYYMGVLHYRLGRPAEAERYFRQALSAKCASASEADFGGFMLREAKAALDACARPKAH</sequence>
<dbReference type="OrthoDB" id="430408at2759"/>
<dbReference type="SUPFAM" id="SSF48452">
    <property type="entry name" value="TPR-like"/>
    <property type="match status" value="1"/>
</dbReference>
<evidence type="ECO:0000313" key="7">
    <source>
        <dbReference type="Proteomes" id="UP000037460"/>
    </source>
</evidence>
<dbReference type="InterPro" id="IPR029045">
    <property type="entry name" value="ClpP/crotonase-like_dom_sf"/>
</dbReference>
<comment type="catalytic activity">
    <reaction evidence="1">
        <text>3-hydroxy-2-methylpropanoyl-CoA + H2O = 3-hydroxy-2-methylpropanoate + CoA + H(+)</text>
        <dbReference type="Rhea" id="RHEA:20888"/>
        <dbReference type="ChEBI" id="CHEBI:11805"/>
        <dbReference type="ChEBI" id="CHEBI:15377"/>
        <dbReference type="ChEBI" id="CHEBI:15378"/>
        <dbReference type="ChEBI" id="CHEBI:57287"/>
        <dbReference type="ChEBI" id="CHEBI:57340"/>
        <dbReference type="EC" id="3.1.2.4"/>
    </reaction>
</comment>
<comment type="caution">
    <text evidence="6">The sequence shown here is derived from an EMBL/GenBank/DDBJ whole genome shotgun (WGS) entry which is preliminary data.</text>
</comment>
<feature type="domain" description="Enoyl-CoA hydratase/isomerase" evidence="5">
    <location>
        <begin position="56"/>
        <end position="200"/>
    </location>
</feature>
<dbReference type="CDD" id="cd06558">
    <property type="entry name" value="crotonase-like"/>
    <property type="match status" value="1"/>
</dbReference>
<dbReference type="InterPro" id="IPR032259">
    <property type="entry name" value="HIBYL-CoA-H"/>
</dbReference>
<protein>
    <recommendedName>
        <fullName evidence="2">3-hydroxyisobutyryl-CoA hydrolase</fullName>
        <ecNumber evidence="2">3.1.2.4</ecNumber>
    </recommendedName>
</protein>
<accession>A0A0M0LQZ8</accession>
<evidence type="ECO:0000256" key="3">
    <source>
        <dbReference type="ARBA" id="ARBA00022801"/>
    </source>
</evidence>
<dbReference type="Gene3D" id="1.25.40.10">
    <property type="entry name" value="Tetratricopeptide repeat domain"/>
    <property type="match status" value="1"/>
</dbReference>
<dbReference type="Proteomes" id="UP000037460">
    <property type="component" value="Unassembled WGS sequence"/>
</dbReference>
<dbReference type="PANTHER" id="PTHR43176">
    <property type="entry name" value="3-HYDROXYISOBUTYRYL-COA HYDROLASE-RELATED"/>
    <property type="match status" value="1"/>
</dbReference>
<dbReference type="GO" id="GO:0003860">
    <property type="term" value="F:3-hydroxyisobutyryl-CoA hydrolase activity"/>
    <property type="evidence" value="ECO:0007669"/>
    <property type="project" value="UniProtKB-EC"/>
</dbReference>
<dbReference type="InterPro" id="IPR045004">
    <property type="entry name" value="ECH_dom"/>
</dbReference>
<dbReference type="Gene3D" id="3.90.226.10">
    <property type="entry name" value="2-enoyl-CoA Hydratase, Chain A, domain 1"/>
    <property type="match status" value="1"/>
</dbReference>
<keyword evidence="7" id="KW-1185">Reference proteome</keyword>
<evidence type="ECO:0000313" key="6">
    <source>
        <dbReference type="EMBL" id="KOO53173.1"/>
    </source>
</evidence>
<organism evidence="6 7">
    <name type="scientific">Chrysochromulina tobinii</name>
    <dbReference type="NCBI Taxonomy" id="1460289"/>
    <lineage>
        <taxon>Eukaryota</taxon>
        <taxon>Haptista</taxon>
        <taxon>Haptophyta</taxon>
        <taxon>Prymnesiophyceae</taxon>
        <taxon>Prymnesiales</taxon>
        <taxon>Chrysochromulinaceae</taxon>
        <taxon>Chrysochromulina</taxon>
    </lineage>
</organism>
<evidence type="ECO:0000259" key="5">
    <source>
        <dbReference type="Pfam" id="PF16113"/>
    </source>
</evidence>
<feature type="region of interest" description="Disordered" evidence="4">
    <location>
        <begin position="201"/>
        <end position="257"/>
    </location>
</feature>
<dbReference type="InterPro" id="IPR011990">
    <property type="entry name" value="TPR-like_helical_dom_sf"/>
</dbReference>
<gene>
    <name evidence="6" type="ORF">Ctob_013513</name>
</gene>
<feature type="compositionally biased region" description="Low complexity" evidence="4">
    <location>
        <begin position="223"/>
        <end position="236"/>
    </location>
</feature>
<proteinExistence type="predicted"/>
<name>A0A0M0LQZ8_9EUKA</name>
<dbReference type="EMBL" id="JWZX01000350">
    <property type="protein sequence ID" value="KOO53173.1"/>
    <property type="molecule type" value="Genomic_DNA"/>
</dbReference>
<dbReference type="AlphaFoldDB" id="A0A0M0LQZ8"/>
<reference evidence="7" key="1">
    <citation type="journal article" date="2015" name="PLoS Genet.">
        <title>Genome Sequence and Transcriptome Analyses of Chrysochromulina tobin: Metabolic Tools for Enhanced Algal Fitness in the Prominent Order Prymnesiales (Haptophyceae).</title>
        <authorList>
            <person name="Hovde B.T."/>
            <person name="Deodato C.R."/>
            <person name="Hunsperger H.M."/>
            <person name="Ryken S.A."/>
            <person name="Yost W."/>
            <person name="Jha R.K."/>
            <person name="Patterson J."/>
            <person name="Monnat R.J. Jr."/>
            <person name="Barlow S.B."/>
            <person name="Starkenburg S.R."/>
            <person name="Cattolico R.A."/>
        </authorList>
    </citation>
    <scope>NUCLEOTIDE SEQUENCE</scope>
    <source>
        <strain evidence="7">CCMP291</strain>
    </source>
</reference>